<feature type="domain" description="AMP-dependent synthetase/ligase" evidence="3">
    <location>
        <begin position="42"/>
        <end position="412"/>
    </location>
</feature>
<evidence type="ECO:0008006" key="7">
    <source>
        <dbReference type="Google" id="ProtNLM"/>
    </source>
</evidence>
<dbReference type="PROSITE" id="PS00455">
    <property type="entry name" value="AMP_BINDING"/>
    <property type="match status" value="1"/>
</dbReference>
<dbReference type="InParanoid" id="J4I9W8"/>
<reference evidence="5 6" key="1">
    <citation type="journal article" date="2012" name="Appl. Environ. Microbiol.">
        <title>Short-read sequencing for genomic analysis of the brown rot fungus Fibroporia radiculosa.</title>
        <authorList>
            <person name="Tang J.D."/>
            <person name="Perkins A.D."/>
            <person name="Sonstegard T.S."/>
            <person name="Schroeder S.G."/>
            <person name="Burgess S.C."/>
            <person name="Diehl S.V."/>
        </authorList>
    </citation>
    <scope>NUCLEOTIDE SEQUENCE [LARGE SCALE GENOMIC DNA]</scope>
    <source>
        <strain evidence="5 6">TFFH 294</strain>
    </source>
</reference>
<evidence type="ECO:0000256" key="2">
    <source>
        <dbReference type="ARBA" id="ARBA00022598"/>
    </source>
</evidence>
<dbReference type="InterPro" id="IPR020845">
    <property type="entry name" value="AMP-binding_CS"/>
</dbReference>
<dbReference type="InterPro" id="IPR000873">
    <property type="entry name" value="AMP-dep_synth/lig_dom"/>
</dbReference>
<gene>
    <name evidence="5" type="ORF">FIBRA_03957</name>
</gene>
<dbReference type="InterPro" id="IPR042099">
    <property type="entry name" value="ANL_N_sf"/>
</dbReference>
<dbReference type="HOGENOM" id="CLU_000022_59_2_1"/>
<organism evidence="5 6">
    <name type="scientific">Fibroporia radiculosa</name>
    <dbReference type="NCBI Taxonomy" id="599839"/>
    <lineage>
        <taxon>Eukaryota</taxon>
        <taxon>Fungi</taxon>
        <taxon>Dikarya</taxon>
        <taxon>Basidiomycota</taxon>
        <taxon>Agaricomycotina</taxon>
        <taxon>Agaricomycetes</taxon>
        <taxon>Polyporales</taxon>
        <taxon>Fibroporiaceae</taxon>
        <taxon>Fibroporia</taxon>
    </lineage>
</organism>
<evidence type="ECO:0000313" key="5">
    <source>
        <dbReference type="EMBL" id="CCM01886.1"/>
    </source>
</evidence>
<dbReference type="Proteomes" id="UP000006352">
    <property type="component" value="Unassembled WGS sequence"/>
</dbReference>
<keyword evidence="6" id="KW-1185">Reference proteome</keyword>
<dbReference type="Gene3D" id="3.40.50.12780">
    <property type="entry name" value="N-terminal domain of ligase-like"/>
    <property type="match status" value="1"/>
</dbReference>
<dbReference type="FunCoup" id="J4I9W8">
    <property type="interactions" value="298"/>
</dbReference>
<keyword evidence="2" id="KW-0436">Ligase</keyword>
<feature type="domain" description="AMP-binding enzyme C-terminal" evidence="4">
    <location>
        <begin position="463"/>
        <end position="548"/>
    </location>
</feature>
<dbReference type="InterPro" id="IPR025110">
    <property type="entry name" value="AMP-bd_C"/>
</dbReference>
<dbReference type="OrthoDB" id="1898221at2759"/>
<sequence length="570" mass="62791">MVIKSPFRPVPVLPNINVHDFIFNNPKWDPNASFPIFVDGLTGQEVSRKDFLERVRDGATALSAPTIDGGVGIGQYEQEIVGILGHNAVDYITLLHSLLVIATPFALLSAFATSYELAQALRTSKVTRLFVQPSFLPTALQAAREVGLPEDRIIVFAERFGGRQSFHDLIDNVRARRIPRVPVKPVSKDTLAYLVFSSGTSGLPKAVMISHGNVCFSLAQNAVALQEINQPAPAGPVKVLAFLPMYHSYGLHMFGIRGFWSPLTFILIPKWDLDVLCKVVPQYHIHVLIMVPSTIHQLVHDKRFRADIFASVVSIASGAAQLPPALPQRLKDVLGGNLEISEGFGMSEVTIGAMRGTSPEMFGGKIPPIVGALGVLLPGMEGRIVREDGSDAEFHEPGELWLRGENVALGYWGNEEATRKTFGPDGWLKTGDQLKIDELGRFYFVDRAKDTLKISGMQVSPSEIENVLIAHPNKLITDICVGGVPGSRAADEKIPRAWIVLSEEGRKRGLAQVIRELDAWSRKNLSKYKWLRGGIEAINEIPKSPTGKVLRRVLQDRYEEQTRQAARAKL</sequence>
<evidence type="ECO:0000259" key="3">
    <source>
        <dbReference type="Pfam" id="PF00501"/>
    </source>
</evidence>
<dbReference type="Gene3D" id="3.30.300.30">
    <property type="match status" value="1"/>
</dbReference>
<dbReference type="RefSeq" id="XP_012181169.1">
    <property type="nucleotide sequence ID" value="XM_012325779.1"/>
</dbReference>
<dbReference type="SUPFAM" id="SSF56801">
    <property type="entry name" value="Acetyl-CoA synthetase-like"/>
    <property type="match status" value="1"/>
</dbReference>
<dbReference type="STRING" id="599839.J4I9W8"/>
<dbReference type="GeneID" id="24096797"/>
<dbReference type="PANTHER" id="PTHR24096">
    <property type="entry name" value="LONG-CHAIN-FATTY-ACID--COA LIGASE"/>
    <property type="match status" value="1"/>
</dbReference>
<dbReference type="EMBL" id="HE797054">
    <property type="protein sequence ID" value="CCM01886.1"/>
    <property type="molecule type" value="Genomic_DNA"/>
</dbReference>
<dbReference type="Pfam" id="PF00501">
    <property type="entry name" value="AMP-binding"/>
    <property type="match status" value="1"/>
</dbReference>
<dbReference type="PANTHER" id="PTHR24096:SF149">
    <property type="entry name" value="AMP-BINDING DOMAIN-CONTAINING PROTEIN-RELATED"/>
    <property type="match status" value="1"/>
</dbReference>
<dbReference type="AlphaFoldDB" id="J4I9W8"/>
<proteinExistence type="inferred from homology"/>
<evidence type="ECO:0000256" key="1">
    <source>
        <dbReference type="ARBA" id="ARBA00006432"/>
    </source>
</evidence>
<dbReference type="GO" id="GO:0016405">
    <property type="term" value="F:CoA-ligase activity"/>
    <property type="evidence" value="ECO:0007669"/>
    <property type="project" value="TreeGrafter"/>
</dbReference>
<evidence type="ECO:0000313" key="6">
    <source>
        <dbReference type="Proteomes" id="UP000006352"/>
    </source>
</evidence>
<comment type="similarity">
    <text evidence="1">Belongs to the ATP-dependent AMP-binding enzyme family.</text>
</comment>
<dbReference type="InterPro" id="IPR045851">
    <property type="entry name" value="AMP-bd_C_sf"/>
</dbReference>
<accession>J4I9W8</accession>
<protein>
    <recommendedName>
        <fullName evidence="7">AMP-dependent synthetase/ligase domain-containing protein</fullName>
    </recommendedName>
</protein>
<dbReference type="Pfam" id="PF13193">
    <property type="entry name" value="AMP-binding_C"/>
    <property type="match status" value="1"/>
</dbReference>
<name>J4I9W8_9APHY</name>
<evidence type="ECO:0000259" key="4">
    <source>
        <dbReference type="Pfam" id="PF13193"/>
    </source>
</evidence>